<feature type="signal peptide" evidence="2">
    <location>
        <begin position="1"/>
        <end position="17"/>
    </location>
</feature>
<dbReference type="WBParaSite" id="NBR_0000933701-mRNA-1">
    <property type="protein sequence ID" value="NBR_0000933701-mRNA-1"/>
    <property type="gene ID" value="NBR_0000933701"/>
</dbReference>
<dbReference type="SMART" id="SM00034">
    <property type="entry name" value="CLECT"/>
    <property type="match status" value="1"/>
</dbReference>
<dbReference type="SUPFAM" id="SSF56436">
    <property type="entry name" value="C-type lectin-like"/>
    <property type="match status" value="1"/>
</dbReference>
<dbReference type="STRING" id="27835.A0A158QZ09"/>
<evidence type="ECO:0000313" key="4">
    <source>
        <dbReference type="EMBL" id="VDL72927.1"/>
    </source>
</evidence>
<reference evidence="4 5" key="2">
    <citation type="submission" date="2018-11" db="EMBL/GenBank/DDBJ databases">
        <authorList>
            <consortium name="Pathogen Informatics"/>
        </authorList>
    </citation>
    <scope>NUCLEOTIDE SEQUENCE [LARGE SCALE GENOMIC DNA]</scope>
</reference>
<dbReference type="Proteomes" id="UP000271162">
    <property type="component" value="Unassembled WGS sequence"/>
</dbReference>
<feature type="domain" description="C-type lectin" evidence="3">
    <location>
        <begin position="268"/>
        <end position="392"/>
    </location>
</feature>
<gene>
    <name evidence="4" type="ORF">NBR_LOCUS9338</name>
</gene>
<dbReference type="Gene3D" id="3.10.100.10">
    <property type="entry name" value="Mannose-Binding Protein A, subunit A"/>
    <property type="match status" value="1"/>
</dbReference>
<dbReference type="Pfam" id="PF00059">
    <property type="entry name" value="Lectin_C"/>
    <property type="match status" value="1"/>
</dbReference>
<sequence>MLFRIVVVGFILSSAIGASLEAILPSNDTDATSPLMVNTESTKAPCQCPCHTHGIQWNSTVTTTTVTATEASDTPTPAPTTSTILQTDTTTPSISTATATTASTTVEATATLPASTPCGYYALPLPRRSAHHNNNNYYNSDIFGPSALLLLSCSAGSHYNHHNRHNYNYNYTLTSTSPFPLLLLPRPARSNYNHHNYYNSTTTTSNGASQRGRMAGVPVRGAADQAVQIKENYPVMDHSNSIIEAELPAVSDVVNGPFIICPDGYKRYANSCYYVEMQKMDYESAVRNCEKMGASVFSASSLEEWNEVMAMTPAYYWTWTGIQQEAGDVLPQFKGADRMDTSNINWLMKPFSSTGNGWSSMSTCAAFYNMNMPTSNYVYFYPCSLQYHSICQRNLSQPQQQQQQQQQHYRNRFRMYYRKS</sequence>
<dbReference type="EMBL" id="UYSL01020126">
    <property type="protein sequence ID" value="VDL72927.1"/>
    <property type="molecule type" value="Genomic_DNA"/>
</dbReference>
<protein>
    <submittedName>
        <fullName evidence="6">C-type lectin domain-containing protein</fullName>
    </submittedName>
</protein>
<keyword evidence="5" id="KW-1185">Reference proteome</keyword>
<evidence type="ECO:0000256" key="2">
    <source>
        <dbReference type="SAM" id="SignalP"/>
    </source>
</evidence>
<dbReference type="InterPro" id="IPR016187">
    <property type="entry name" value="CTDL_fold"/>
</dbReference>
<organism evidence="6">
    <name type="scientific">Nippostrongylus brasiliensis</name>
    <name type="common">Rat hookworm</name>
    <dbReference type="NCBI Taxonomy" id="27835"/>
    <lineage>
        <taxon>Eukaryota</taxon>
        <taxon>Metazoa</taxon>
        <taxon>Ecdysozoa</taxon>
        <taxon>Nematoda</taxon>
        <taxon>Chromadorea</taxon>
        <taxon>Rhabditida</taxon>
        <taxon>Rhabditina</taxon>
        <taxon>Rhabditomorpha</taxon>
        <taxon>Strongyloidea</taxon>
        <taxon>Heligmosomidae</taxon>
        <taxon>Nippostrongylus</taxon>
    </lineage>
</organism>
<reference evidence="6" key="1">
    <citation type="submission" date="2016-04" db="UniProtKB">
        <authorList>
            <consortium name="WormBaseParasite"/>
        </authorList>
    </citation>
    <scope>IDENTIFICATION</scope>
</reference>
<evidence type="ECO:0000313" key="5">
    <source>
        <dbReference type="Proteomes" id="UP000271162"/>
    </source>
</evidence>
<dbReference type="CDD" id="cd00037">
    <property type="entry name" value="CLECT"/>
    <property type="match status" value="1"/>
</dbReference>
<proteinExistence type="predicted"/>
<dbReference type="InterPro" id="IPR016186">
    <property type="entry name" value="C-type_lectin-like/link_sf"/>
</dbReference>
<name>A0A158QZ09_NIPBR</name>
<dbReference type="InterPro" id="IPR001304">
    <property type="entry name" value="C-type_lectin-like"/>
</dbReference>
<feature type="region of interest" description="Disordered" evidence="1">
    <location>
        <begin position="69"/>
        <end position="92"/>
    </location>
</feature>
<dbReference type="PROSITE" id="PS50041">
    <property type="entry name" value="C_TYPE_LECTIN_2"/>
    <property type="match status" value="1"/>
</dbReference>
<dbReference type="AlphaFoldDB" id="A0A158QZ09"/>
<feature type="chain" id="PRO_5043135735" evidence="2">
    <location>
        <begin position="18"/>
        <end position="420"/>
    </location>
</feature>
<keyword evidence="2" id="KW-0732">Signal</keyword>
<evidence type="ECO:0000259" key="3">
    <source>
        <dbReference type="PROSITE" id="PS50041"/>
    </source>
</evidence>
<evidence type="ECO:0000256" key="1">
    <source>
        <dbReference type="SAM" id="MobiDB-lite"/>
    </source>
</evidence>
<evidence type="ECO:0000313" key="6">
    <source>
        <dbReference type="WBParaSite" id="NBR_0000933701-mRNA-1"/>
    </source>
</evidence>
<accession>A0A158QZ09</accession>